<sequence length="136" mass="15511">MHLLAKAAEFHNGFRDKIEPSGPYLCHLNSFAPRLRIVETGVLNYKAWYGCYIIGNNVWNTKLEARITIVTWWSCMRHQITKSGLTNAEKTIGEISELPSWKWLSSSSDKDWSPKVITEIPSSVGILQRSRCLNSD</sequence>
<reference evidence="1 2" key="1">
    <citation type="submission" date="2024-01" db="EMBL/GenBank/DDBJ databases">
        <title>The genomes of 5 underutilized Papilionoideae crops provide insights into root nodulation and disease resistanc.</title>
        <authorList>
            <person name="Jiang F."/>
        </authorList>
    </citation>
    <scope>NUCLEOTIDE SEQUENCE [LARGE SCALE GENOMIC DNA]</scope>
    <source>
        <strain evidence="1">LVBAO_FW01</strain>
        <tissue evidence="1">Leaves</tissue>
    </source>
</reference>
<gene>
    <name evidence="1" type="ORF">VNO77_34564</name>
</gene>
<evidence type="ECO:0000313" key="2">
    <source>
        <dbReference type="Proteomes" id="UP001367508"/>
    </source>
</evidence>
<evidence type="ECO:0000313" key="1">
    <source>
        <dbReference type="EMBL" id="KAK7315979.1"/>
    </source>
</evidence>
<dbReference type="EMBL" id="JAYMYQ010000008">
    <property type="protein sequence ID" value="KAK7315979.1"/>
    <property type="molecule type" value="Genomic_DNA"/>
</dbReference>
<accession>A0AAN9PZW9</accession>
<organism evidence="1 2">
    <name type="scientific">Canavalia gladiata</name>
    <name type="common">Sword bean</name>
    <name type="synonym">Dolichos gladiatus</name>
    <dbReference type="NCBI Taxonomy" id="3824"/>
    <lineage>
        <taxon>Eukaryota</taxon>
        <taxon>Viridiplantae</taxon>
        <taxon>Streptophyta</taxon>
        <taxon>Embryophyta</taxon>
        <taxon>Tracheophyta</taxon>
        <taxon>Spermatophyta</taxon>
        <taxon>Magnoliopsida</taxon>
        <taxon>eudicotyledons</taxon>
        <taxon>Gunneridae</taxon>
        <taxon>Pentapetalae</taxon>
        <taxon>rosids</taxon>
        <taxon>fabids</taxon>
        <taxon>Fabales</taxon>
        <taxon>Fabaceae</taxon>
        <taxon>Papilionoideae</taxon>
        <taxon>50 kb inversion clade</taxon>
        <taxon>NPAAA clade</taxon>
        <taxon>indigoferoid/millettioid clade</taxon>
        <taxon>Phaseoleae</taxon>
        <taxon>Canavalia</taxon>
    </lineage>
</organism>
<dbReference type="AlphaFoldDB" id="A0AAN9PZW9"/>
<name>A0AAN9PZW9_CANGL</name>
<proteinExistence type="predicted"/>
<comment type="caution">
    <text evidence="1">The sequence shown here is derived from an EMBL/GenBank/DDBJ whole genome shotgun (WGS) entry which is preliminary data.</text>
</comment>
<protein>
    <submittedName>
        <fullName evidence="1">Uncharacterized protein</fullName>
    </submittedName>
</protein>
<keyword evidence="2" id="KW-1185">Reference proteome</keyword>
<dbReference type="Proteomes" id="UP001367508">
    <property type="component" value="Unassembled WGS sequence"/>
</dbReference>